<dbReference type="STRING" id="53406.SAMN05421553_1169"/>
<dbReference type="RefSeq" id="WP_090377830.1">
    <property type="nucleotide sequence ID" value="NZ_CP156749.1"/>
</dbReference>
<keyword evidence="3" id="KW-1185">Reference proteome</keyword>
<evidence type="ECO:0000313" key="2">
    <source>
        <dbReference type="EMBL" id="SEC62777.1"/>
    </source>
</evidence>
<evidence type="ECO:0008006" key="4">
    <source>
        <dbReference type="Google" id="ProtNLM"/>
    </source>
</evidence>
<keyword evidence="1" id="KW-0732">Signal</keyword>
<protein>
    <recommendedName>
        <fullName evidence="4">Acetoacetate decarboxylase (ADC)</fullName>
    </recommendedName>
</protein>
<evidence type="ECO:0000313" key="3">
    <source>
        <dbReference type="Proteomes" id="UP000242849"/>
    </source>
</evidence>
<dbReference type="Gene3D" id="2.40.400.10">
    <property type="entry name" value="Acetoacetate decarboxylase-like"/>
    <property type="match status" value="1"/>
</dbReference>
<feature type="chain" id="PRO_5017385182" description="Acetoacetate decarboxylase (ADC)" evidence="1">
    <location>
        <begin position="24"/>
        <end position="335"/>
    </location>
</feature>
<evidence type="ECO:0000256" key="1">
    <source>
        <dbReference type="SAM" id="SignalP"/>
    </source>
</evidence>
<dbReference type="AlphaFoldDB" id="A0A1H4U248"/>
<dbReference type="SUPFAM" id="SSF160104">
    <property type="entry name" value="Acetoacetate decarboxylase-like"/>
    <property type="match status" value="1"/>
</dbReference>
<gene>
    <name evidence="2" type="ORF">SAMN05421553_1169</name>
</gene>
<dbReference type="EMBL" id="FNSC01000001">
    <property type="protein sequence ID" value="SEC62777.1"/>
    <property type="molecule type" value="Genomic_DNA"/>
</dbReference>
<dbReference type="InterPro" id="IPR023375">
    <property type="entry name" value="ADC_dom_sf"/>
</dbReference>
<sequence>MKFSNLLVMAGVLLNALAFPSWAAGLPESEPVRTVTTSIAGQDIPVVAGGLYDRYHSNPPLSVIATEASDIDLSWFKELKKTKVDMGFESYSPNFYYKNSRVTAVFTADLARLKALMPAEVLEHIQPLQVWPGRALVALTAYAYEYCDNDSYNEIALSIVTNKPGNANLGPVSLIGQSMSKDFWGYVLKLPVNTELAKVRGVVGYNLPKWLTAINLRETDQSVVFEILDSQTGKVDVTLETEKLSDLSIEPQLVANSFTNIGHNGELSYGYAVSRQLSHASSTNENSVKLTLSDGSLSTYIKSLELGEMLKYEYVPEFQGALYAPAPLKSILDND</sequence>
<feature type="signal peptide" evidence="1">
    <location>
        <begin position="1"/>
        <end position="23"/>
    </location>
</feature>
<dbReference type="Proteomes" id="UP000242849">
    <property type="component" value="Unassembled WGS sequence"/>
</dbReference>
<dbReference type="OrthoDB" id="3762237at2"/>
<organism evidence="2 3">
    <name type="scientific">Pseudomonas anguilliseptica</name>
    <dbReference type="NCBI Taxonomy" id="53406"/>
    <lineage>
        <taxon>Bacteria</taxon>
        <taxon>Pseudomonadati</taxon>
        <taxon>Pseudomonadota</taxon>
        <taxon>Gammaproteobacteria</taxon>
        <taxon>Pseudomonadales</taxon>
        <taxon>Pseudomonadaceae</taxon>
        <taxon>Pseudomonas</taxon>
    </lineage>
</organism>
<name>A0A1H4U248_PSEAG</name>
<proteinExistence type="predicted"/>
<accession>A0A1H4U248</accession>
<reference evidence="3" key="1">
    <citation type="submission" date="2016-10" db="EMBL/GenBank/DDBJ databases">
        <authorList>
            <person name="Varghese N."/>
            <person name="Submissions S."/>
        </authorList>
    </citation>
    <scope>NUCLEOTIDE SEQUENCE [LARGE SCALE GENOMIC DNA]</scope>
    <source>
        <strain evidence="3">DSM 12111</strain>
    </source>
</reference>